<keyword evidence="1" id="KW-0812">Transmembrane</keyword>
<gene>
    <name evidence="2" type="ORF">FGM00_11285</name>
</gene>
<dbReference type="KEGG" id="asag:FGM00_11285"/>
<sequence>MEYKVPKVLERSPEVMGFDLAKIGVGIGCGMGALFTILNNLWACLCFVAIGCTYFYITKKFPGKGELLQFVNYNLGTKCIRFNTTIASLTNKRTHEE</sequence>
<feature type="transmembrane region" description="Helical" evidence="1">
    <location>
        <begin position="40"/>
        <end position="57"/>
    </location>
</feature>
<organism evidence="2 3">
    <name type="scientific">Aggregatimonas sangjinii</name>
    <dbReference type="NCBI Taxonomy" id="2583587"/>
    <lineage>
        <taxon>Bacteria</taxon>
        <taxon>Pseudomonadati</taxon>
        <taxon>Bacteroidota</taxon>
        <taxon>Flavobacteriia</taxon>
        <taxon>Flavobacteriales</taxon>
        <taxon>Flavobacteriaceae</taxon>
        <taxon>Aggregatimonas</taxon>
    </lineage>
</organism>
<dbReference type="RefSeq" id="WP_138853005.1">
    <property type="nucleotide sequence ID" value="NZ_CP040710.1"/>
</dbReference>
<keyword evidence="1" id="KW-0472">Membrane</keyword>
<evidence type="ECO:0000313" key="3">
    <source>
        <dbReference type="Proteomes" id="UP000310017"/>
    </source>
</evidence>
<keyword evidence="1" id="KW-1133">Transmembrane helix</keyword>
<dbReference type="EMBL" id="CP040710">
    <property type="protein sequence ID" value="QCX00660.1"/>
    <property type="molecule type" value="Genomic_DNA"/>
</dbReference>
<reference evidence="2 3" key="1">
    <citation type="submission" date="2019-05" db="EMBL/GenBank/DDBJ databases">
        <title>Genome sequencing of F202Z8.</title>
        <authorList>
            <person name="Kwon Y.M."/>
        </authorList>
    </citation>
    <scope>NUCLEOTIDE SEQUENCE [LARGE SCALE GENOMIC DNA]</scope>
    <source>
        <strain evidence="2 3">F202Z8</strain>
    </source>
</reference>
<evidence type="ECO:0000313" key="2">
    <source>
        <dbReference type="EMBL" id="QCX00660.1"/>
    </source>
</evidence>
<dbReference type="AlphaFoldDB" id="A0A5B7SV02"/>
<proteinExistence type="predicted"/>
<accession>A0A5B7SV02</accession>
<dbReference type="Proteomes" id="UP000310017">
    <property type="component" value="Chromosome"/>
</dbReference>
<dbReference type="OrthoDB" id="1451567at2"/>
<protein>
    <submittedName>
        <fullName evidence="2">Uncharacterized protein</fullName>
    </submittedName>
</protein>
<keyword evidence="3" id="KW-1185">Reference proteome</keyword>
<name>A0A5B7SV02_9FLAO</name>
<evidence type="ECO:0000256" key="1">
    <source>
        <dbReference type="SAM" id="Phobius"/>
    </source>
</evidence>